<dbReference type="GO" id="GO:0003884">
    <property type="term" value="F:D-amino-acid oxidase activity"/>
    <property type="evidence" value="ECO:0007669"/>
    <property type="project" value="InterPro"/>
</dbReference>
<keyword evidence="4" id="KW-0285">Flavoprotein</keyword>
<dbReference type="InterPro" id="IPR023209">
    <property type="entry name" value="DAO"/>
</dbReference>
<proteinExistence type="inferred from homology"/>
<dbReference type="GO" id="GO:0019478">
    <property type="term" value="P:D-amino acid catabolic process"/>
    <property type="evidence" value="ECO:0007669"/>
    <property type="project" value="TreeGrafter"/>
</dbReference>
<dbReference type="EMBL" id="JARAKH010000042">
    <property type="protein sequence ID" value="KAK8380167.1"/>
    <property type="molecule type" value="Genomic_DNA"/>
</dbReference>
<gene>
    <name evidence="8" type="ORF">O3P69_016657</name>
</gene>
<comment type="subcellular location">
    <subcellularLocation>
        <location evidence="2">Peroxisome matrix</location>
    </subcellularLocation>
</comment>
<dbReference type="SUPFAM" id="SSF54373">
    <property type="entry name" value="FAD-linked reductases, C-terminal domain"/>
    <property type="match status" value="1"/>
</dbReference>
<sequence>MRVRAPWVTQFLIDDSEESFAYIIPNQESVVLGGTHQDNNWNLEVDPEDTQTIWNNCTSILPSLKSAQVVREWVGLRPCRSKGVRLEADELKLFNRTVPVIHNYGHGGCGVSMFWGCSQEVASIASRLIHRHHGPLSKL</sequence>
<organism evidence="8 9">
    <name type="scientific">Scylla paramamosain</name>
    <name type="common">Mud crab</name>
    <dbReference type="NCBI Taxonomy" id="85552"/>
    <lineage>
        <taxon>Eukaryota</taxon>
        <taxon>Metazoa</taxon>
        <taxon>Ecdysozoa</taxon>
        <taxon>Arthropoda</taxon>
        <taxon>Crustacea</taxon>
        <taxon>Multicrustacea</taxon>
        <taxon>Malacostraca</taxon>
        <taxon>Eumalacostraca</taxon>
        <taxon>Eucarida</taxon>
        <taxon>Decapoda</taxon>
        <taxon>Pleocyemata</taxon>
        <taxon>Brachyura</taxon>
        <taxon>Eubrachyura</taxon>
        <taxon>Portunoidea</taxon>
        <taxon>Portunidae</taxon>
        <taxon>Portuninae</taxon>
        <taxon>Scylla</taxon>
    </lineage>
</organism>
<keyword evidence="6" id="KW-0560">Oxidoreductase</keyword>
<protein>
    <recommendedName>
        <fullName evidence="7">FAD dependent oxidoreductase domain-containing protein</fullName>
    </recommendedName>
</protein>
<evidence type="ECO:0000256" key="1">
    <source>
        <dbReference type="ARBA" id="ARBA00001974"/>
    </source>
</evidence>
<reference evidence="8 9" key="1">
    <citation type="submission" date="2023-03" db="EMBL/GenBank/DDBJ databases">
        <title>High-quality genome of Scylla paramamosain provides insights in environmental adaptation.</title>
        <authorList>
            <person name="Zhang L."/>
        </authorList>
    </citation>
    <scope>NUCLEOTIDE SEQUENCE [LARGE SCALE GENOMIC DNA]</scope>
    <source>
        <strain evidence="8">LZ_2023a</strain>
        <tissue evidence="8">Muscle</tissue>
    </source>
</reference>
<comment type="cofactor">
    <cofactor evidence="1">
        <name>FAD</name>
        <dbReference type="ChEBI" id="CHEBI:57692"/>
    </cofactor>
</comment>
<name>A0AAW0T1U0_SCYPA</name>
<evidence type="ECO:0000256" key="5">
    <source>
        <dbReference type="ARBA" id="ARBA00022827"/>
    </source>
</evidence>
<evidence type="ECO:0000256" key="6">
    <source>
        <dbReference type="ARBA" id="ARBA00023002"/>
    </source>
</evidence>
<dbReference type="Gene3D" id="3.30.9.10">
    <property type="entry name" value="D-Amino Acid Oxidase, subunit A, domain 2"/>
    <property type="match status" value="1"/>
</dbReference>
<evidence type="ECO:0000259" key="7">
    <source>
        <dbReference type="Pfam" id="PF01266"/>
    </source>
</evidence>
<dbReference type="Pfam" id="PF01266">
    <property type="entry name" value="DAO"/>
    <property type="match status" value="1"/>
</dbReference>
<dbReference type="Proteomes" id="UP001487740">
    <property type="component" value="Unassembled WGS sequence"/>
</dbReference>
<accession>A0AAW0T1U0</accession>
<dbReference type="GO" id="GO:0005782">
    <property type="term" value="C:peroxisomal matrix"/>
    <property type="evidence" value="ECO:0007669"/>
    <property type="project" value="UniProtKB-SubCell"/>
</dbReference>
<dbReference type="PANTHER" id="PTHR11530">
    <property type="entry name" value="D-AMINO ACID OXIDASE"/>
    <property type="match status" value="1"/>
</dbReference>
<keyword evidence="5" id="KW-0274">FAD</keyword>
<comment type="similarity">
    <text evidence="3">Belongs to the DAMOX/DASOX family.</text>
</comment>
<dbReference type="PANTHER" id="PTHR11530:SF11">
    <property type="entry name" value="D-ASPARTATE OXIDASE"/>
    <property type="match status" value="1"/>
</dbReference>
<keyword evidence="9" id="KW-1185">Reference proteome</keyword>
<evidence type="ECO:0000313" key="9">
    <source>
        <dbReference type="Proteomes" id="UP001487740"/>
    </source>
</evidence>
<evidence type="ECO:0000256" key="4">
    <source>
        <dbReference type="ARBA" id="ARBA00022630"/>
    </source>
</evidence>
<comment type="caution">
    <text evidence="8">The sequence shown here is derived from an EMBL/GenBank/DDBJ whole genome shotgun (WGS) entry which is preliminary data.</text>
</comment>
<evidence type="ECO:0000256" key="2">
    <source>
        <dbReference type="ARBA" id="ARBA00004253"/>
    </source>
</evidence>
<evidence type="ECO:0000256" key="3">
    <source>
        <dbReference type="ARBA" id="ARBA00006730"/>
    </source>
</evidence>
<dbReference type="GO" id="GO:0071949">
    <property type="term" value="F:FAD binding"/>
    <property type="evidence" value="ECO:0007669"/>
    <property type="project" value="InterPro"/>
</dbReference>
<dbReference type="AlphaFoldDB" id="A0AAW0T1U0"/>
<evidence type="ECO:0000313" key="8">
    <source>
        <dbReference type="EMBL" id="KAK8380167.1"/>
    </source>
</evidence>
<feature type="domain" description="FAD dependent oxidoreductase" evidence="7">
    <location>
        <begin position="13"/>
        <end position="123"/>
    </location>
</feature>
<dbReference type="InterPro" id="IPR006076">
    <property type="entry name" value="FAD-dep_OxRdtase"/>
</dbReference>